<keyword evidence="5 6" id="KW-0067">ATP-binding</keyword>
<feature type="transmembrane region" description="Helical" evidence="7">
    <location>
        <begin position="109"/>
        <end position="130"/>
    </location>
</feature>
<evidence type="ECO:0000259" key="8">
    <source>
        <dbReference type="PROSITE" id="PS50011"/>
    </source>
</evidence>
<evidence type="ECO:0000256" key="5">
    <source>
        <dbReference type="ARBA" id="ARBA00022840"/>
    </source>
</evidence>
<keyword evidence="3 6" id="KW-0547">Nucleotide-binding</keyword>
<dbReference type="GO" id="GO:0004674">
    <property type="term" value="F:protein serine/threonine kinase activity"/>
    <property type="evidence" value="ECO:0007669"/>
    <property type="project" value="UniProtKB-KW"/>
</dbReference>
<dbReference type="GO" id="GO:0005524">
    <property type="term" value="F:ATP binding"/>
    <property type="evidence" value="ECO:0007669"/>
    <property type="project" value="UniProtKB-UniRule"/>
</dbReference>
<proteinExistence type="predicted"/>
<dbReference type="InterPro" id="IPR000719">
    <property type="entry name" value="Prot_kinase_dom"/>
</dbReference>
<evidence type="ECO:0000256" key="2">
    <source>
        <dbReference type="ARBA" id="ARBA00022679"/>
    </source>
</evidence>
<dbReference type="PROSITE" id="PS00107">
    <property type="entry name" value="PROTEIN_KINASE_ATP"/>
    <property type="match status" value="1"/>
</dbReference>
<organism evidence="9 10">
    <name type="scientific">Acorus calamus</name>
    <name type="common">Sweet flag</name>
    <dbReference type="NCBI Taxonomy" id="4465"/>
    <lineage>
        <taxon>Eukaryota</taxon>
        <taxon>Viridiplantae</taxon>
        <taxon>Streptophyta</taxon>
        <taxon>Embryophyta</taxon>
        <taxon>Tracheophyta</taxon>
        <taxon>Spermatophyta</taxon>
        <taxon>Magnoliopsida</taxon>
        <taxon>Liliopsida</taxon>
        <taxon>Acoraceae</taxon>
        <taxon>Acorus</taxon>
    </lineage>
</organism>
<evidence type="ECO:0000256" key="6">
    <source>
        <dbReference type="PROSITE-ProRule" id="PRU10141"/>
    </source>
</evidence>
<feature type="binding site" evidence="6">
    <location>
        <position position="198"/>
    </location>
    <ligand>
        <name>ATP</name>
        <dbReference type="ChEBI" id="CHEBI:30616"/>
    </ligand>
</feature>
<accession>A0AAV9F6F5</accession>
<reference evidence="9" key="1">
    <citation type="journal article" date="2023" name="Nat. Commun.">
        <title>Diploid and tetraploid genomes of Acorus and the evolution of monocots.</title>
        <authorList>
            <person name="Ma L."/>
            <person name="Liu K.W."/>
            <person name="Li Z."/>
            <person name="Hsiao Y.Y."/>
            <person name="Qi Y."/>
            <person name="Fu T."/>
            <person name="Tang G.D."/>
            <person name="Zhang D."/>
            <person name="Sun W.H."/>
            <person name="Liu D.K."/>
            <person name="Li Y."/>
            <person name="Chen G.Z."/>
            <person name="Liu X.D."/>
            <person name="Liao X.Y."/>
            <person name="Jiang Y.T."/>
            <person name="Yu X."/>
            <person name="Hao Y."/>
            <person name="Huang J."/>
            <person name="Zhao X.W."/>
            <person name="Ke S."/>
            <person name="Chen Y.Y."/>
            <person name="Wu W.L."/>
            <person name="Hsu J.L."/>
            <person name="Lin Y.F."/>
            <person name="Huang M.D."/>
            <person name="Li C.Y."/>
            <person name="Huang L."/>
            <person name="Wang Z.W."/>
            <person name="Zhao X."/>
            <person name="Zhong W.Y."/>
            <person name="Peng D.H."/>
            <person name="Ahmad S."/>
            <person name="Lan S."/>
            <person name="Zhang J.S."/>
            <person name="Tsai W.C."/>
            <person name="Van de Peer Y."/>
            <person name="Liu Z.J."/>
        </authorList>
    </citation>
    <scope>NUCLEOTIDE SEQUENCE</scope>
    <source>
        <strain evidence="9">CP</strain>
    </source>
</reference>
<reference evidence="9" key="2">
    <citation type="submission" date="2023-06" db="EMBL/GenBank/DDBJ databases">
        <authorList>
            <person name="Ma L."/>
            <person name="Liu K.-W."/>
            <person name="Li Z."/>
            <person name="Hsiao Y.-Y."/>
            <person name="Qi Y."/>
            <person name="Fu T."/>
            <person name="Tang G."/>
            <person name="Zhang D."/>
            <person name="Sun W.-H."/>
            <person name="Liu D.-K."/>
            <person name="Li Y."/>
            <person name="Chen G.-Z."/>
            <person name="Liu X.-D."/>
            <person name="Liao X.-Y."/>
            <person name="Jiang Y.-T."/>
            <person name="Yu X."/>
            <person name="Hao Y."/>
            <person name="Huang J."/>
            <person name="Zhao X.-W."/>
            <person name="Ke S."/>
            <person name="Chen Y.-Y."/>
            <person name="Wu W.-L."/>
            <person name="Hsu J.-L."/>
            <person name="Lin Y.-F."/>
            <person name="Huang M.-D."/>
            <person name="Li C.-Y."/>
            <person name="Huang L."/>
            <person name="Wang Z.-W."/>
            <person name="Zhao X."/>
            <person name="Zhong W.-Y."/>
            <person name="Peng D.-H."/>
            <person name="Ahmad S."/>
            <person name="Lan S."/>
            <person name="Zhang J.-S."/>
            <person name="Tsai W.-C."/>
            <person name="Van De Peer Y."/>
            <person name="Liu Z.-J."/>
        </authorList>
    </citation>
    <scope>NUCLEOTIDE SEQUENCE</scope>
    <source>
        <strain evidence="9">CP</strain>
        <tissue evidence="9">Leaves</tissue>
    </source>
</reference>
<feature type="domain" description="Protein kinase" evidence="8">
    <location>
        <begin position="169"/>
        <end position="233"/>
    </location>
</feature>
<keyword evidence="2" id="KW-0808">Transferase</keyword>
<dbReference type="PROSITE" id="PS50011">
    <property type="entry name" value="PROTEIN_KINASE_DOM"/>
    <property type="match status" value="1"/>
</dbReference>
<dbReference type="Gene3D" id="3.30.200.20">
    <property type="entry name" value="Phosphorylase Kinase, domain 1"/>
    <property type="match status" value="1"/>
</dbReference>
<name>A0AAV9F6F5_ACOCL</name>
<dbReference type="EMBL" id="JAUJYO010000003">
    <property type="protein sequence ID" value="KAK1321212.1"/>
    <property type="molecule type" value="Genomic_DNA"/>
</dbReference>
<dbReference type="PANTHER" id="PTHR47989:SF62">
    <property type="entry name" value="OS05G0423500 PROTEIN"/>
    <property type="match status" value="1"/>
</dbReference>
<dbReference type="Pfam" id="PF07714">
    <property type="entry name" value="PK_Tyr_Ser-Thr"/>
    <property type="match status" value="1"/>
</dbReference>
<keyword evidence="9" id="KW-0675">Receptor</keyword>
<dbReference type="InterPro" id="IPR001245">
    <property type="entry name" value="Ser-Thr/Tyr_kinase_cat_dom"/>
</dbReference>
<keyword evidence="7" id="KW-0472">Membrane</keyword>
<comment type="caution">
    <text evidence="9">The sequence shown here is derived from an EMBL/GenBank/DDBJ whole genome shotgun (WGS) entry which is preliminary data.</text>
</comment>
<keyword evidence="1" id="KW-0723">Serine/threonine-protein kinase</keyword>
<dbReference type="FunFam" id="3.30.200.20:FF:000039">
    <property type="entry name" value="receptor-like protein kinase FERONIA"/>
    <property type="match status" value="1"/>
</dbReference>
<dbReference type="SUPFAM" id="SSF56112">
    <property type="entry name" value="Protein kinase-like (PK-like)"/>
    <property type="match status" value="1"/>
</dbReference>
<evidence type="ECO:0000313" key="10">
    <source>
        <dbReference type="Proteomes" id="UP001180020"/>
    </source>
</evidence>
<keyword evidence="7" id="KW-0812">Transmembrane</keyword>
<evidence type="ECO:0000256" key="7">
    <source>
        <dbReference type="SAM" id="Phobius"/>
    </source>
</evidence>
<evidence type="ECO:0000313" key="9">
    <source>
        <dbReference type="EMBL" id="KAK1321212.1"/>
    </source>
</evidence>
<protein>
    <submittedName>
        <fullName evidence="9">Receptor-like protein kinase FERONIA</fullName>
    </submittedName>
</protein>
<sequence length="233" mass="26139">MRVFDIFINNQTAVQGLDVIRYTNQMGLGMPLHLDFITIFPNTSASSQQDLWIALHPDIDSKPVYYDAELNGLEIFKLNDSTGNLNPSMKLTVNPGKQKGEQKKHNRHFLAIEIGVPAAVLFILLLVMALKRLRQEKTIMQSCVSSLPSSSNQGRLFSVLEIKTATREFSESLVIGVGRFGKVYRGEIDGGSTCVAVKRANRLSNQGAHEFRTEIDMLSKLRHRHLVSCRILQ</sequence>
<keyword evidence="7" id="KW-1133">Transmembrane helix</keyword>
<evidence type="ECO:0000256" key="1">
    <source>
        <dbReference type="ARBA" id="ARBA00022527"/>
    </source>
</evidence>
<dbReference type="InterPro" id="IPR011009">
    <property type="entry name" value="Kinase-like_dom_sf"/>
</dbReference>
<dbReference type="Proteomes" id="UP001180020">
    <property type="component" value="Unassembled WGS sequence"/>
</dbReference>
<keyword evidence="10" id="KW-1185">Reference proteome</keyword>
<evidence type="ECO:0000256" key="3">
    <source>
        <dbReference type="ARBA" id="ARBA00022741"/>
    </source>
</evidence>
<evidence type="ECO:0000256" key="4">
    <source>
        <dbReference type="ARBA" id="ARBA00022777"/>
    </source>
</evidence>
<dbReference type="PANTHER" id="PTHR47989">
    <property type="entry name" value="OS01G0750732 PROTEIN"/>
    <property type="match status" value="1"/>
</dbReference>
<gene>
    <name evidence="9" type="primary">FER</name>
    <name evidence="9" type="ORF">QJS10_CPA03g00058</name>
</gene>
<dbReference type="AlphaFoldDB" id="A0AAV9F6F5"/>
<keyword evidence="4 9" id="KW-0418">Kinase</keyword>
<dbReference type="InterPro" id="IPR017441">
    <property type="entry name" value="Protein_kinase_ATP_BS"/>
</dbReference>